<feature type="transmembrane region" description="Helical" evidence="1">
    <location>
        <begin position="74"/>
        <end position="95"/>
    </location>
</feature>
<keyword evidence="1" id="KW-0472">Membrane</keyword>
<keyword evidence="1" id="KW-1133">Transmembrane helix</keyword>
<keyword evidence="1" id="KW-0812">Transmembrane</keyword>
<sequence length="96" mass="10698">IFVSRSKGIISSKDGVFIRVGAATQVMSSLEIQNRILPEEKPIDKLTELVNEQTNRIKDLQEEIWRGNSWKSKVLDYLIGGVVGAVIGFLLTLLLT</sequence>
<organism evidence="2">
    <name type="scientific">marine sediment metagenome</name>
    <dbReference type="NCBI Taxonomy" id="412755"/>
    <lineage>
        <taxon>unclassified sequences</taxon>
        <taxon>metagenomes</taxon>
        <taxon>ecological metagenomes</taxon>
    </lineage>
</organism>
<dbReference type="SUPFAM" id="SSF58100">
    <property type="entry name" value="Bacterial hemolysins"/>
    <property type="match status" value="1"/>
</dbReference>
<name>X1JQP9_9ZZZZ</name>
<feature type="non-terminal residue" evidence="2">
    <location>
        <position position="1"/>
    </location>
</feature>
<comment type="caution">
    <text evidence="2">The sequence shown here is derived from an EMBL/GenBank/DDBJ whole genome shotgun (WGS) entry which is preliminary data.</text>
</comment>
<evidence type="ECO:0000256" key="1">
    <source>
        <dbReference type="SAM" id="Phobius"/>
    </source>
</evidence>
<gene>
    <name evidence="2" type="ORF">S03H2_55476</name>
</gene>
<proteinExistence type="predicted"/>
<reference evidence="2" key="1">
    <citation type="journal article" date="2014" name="Front. Microbiol.">
        <title>High frequency of phylogenetically diverse reductive dehalogenase-homologous genes in deep subseafloor sedimentary metagenomes.</title>
        <authorList>
            <person name="Kawai M."/>
            <person name="Futagami T."/>
            <person name="Toyoda A."/>
            <person name="Takaki Y."/>
            <person name="Nishi S."/>
            <person name="Hori S."/>
            <person name="Arai W."/>
            <person name="Tsubouchi T."/>
            <person name="Morono Y."/>
            <person name="Uchiyama I."/>
            <person name="Ito T."/>
            <person name="Fujiyama A."/>
            <person name="Inagaki F."/>
            <person name="Takami H."/>
        </authorList>
    </citation>
    <scope>NUCLEOTIDE SEQUENCE</scope>
    <source>
        <strain evidence="2">Expedition CK06-06</strain>
    </source>
</reference>
<accession>X1JQP9</accession>
<protein>
    <submittedName>
        <fullName evidence="2">Uncharacterized protein</fullName>
    </submittedName>
</protein>
<dbReference type="AlphaFoldDB" id="X1JQP9"/>
<evidence type="ECO:0000313" key="2">
    <source>
        <dbReference type="EMBL" id="GAH80594.1"/>
    </source>
</evidence>
<dbReference type="EMBL" id="BARU01035435">
    <property type="protein sequence ID" value="GAH80594.1"/>
    <property type="molecule type" value="Genomic_DNA"/>
</dbReference>